<feature type="region of interest" description="Disordered" evidence="4">
    <location>
        <begin position="163"/>
        <end position="187"/>
    </location>
</feature>
<dbReference type="KEGG" id="cthr:CTHT_0022770"/>
<dbReference type="Pfam" id="PF05920">
    <property type="entry name" value="Homeobox_KN"/>
    <property type="match status" value="1"/>
</dbReference>
<dbReference type="OrthoDB" id="10056939at2759"/>
<dbReference type="InterPro" id="IPR050224">
    <property type="entry name" value="TALE_homeobox"/>
</dbReference>
<evidence type="ECO:0000256" key="4">
    <source>
        <dbReference type="SAM" id="MobiDB-lite"/>
    </source>
</evidence>
<evidence type="ECO:0000313" key="6">
    <source>
        <dbReference type="EMBL" id="EGS20447.1"/>
    </source>
</evidence>
<evidence type="ECO:0000256" key="1">
    <source>
        <dbReference type="ARBA" id="ARBA00023125"/>
    </source>
</evidence>
<dbReference type="CDD" id="cd00086">
    <property type="entry name" value="homeodomain"/>
    <property type="match status" value="1"/>
</dbReference>
<proteinExistence type="predicted"/>
<dbReference type="GO" id="GO:0003677">
    <property type="term" value="F:DNA binding"/>
    <property type="evidence" value="ECO:0007669"/>
    <property type="project" value="UniProtKB-KW"/>
</dbReference>
<dbReference type="OMA" id="NGWFINA"/>
<feature type="compositionally biased region" description="Low complexity" evidence="4">
    <location>
        <begin position="91"/>
        <end position="103"/>
    </location>
</feature>
<dbReference type="AlphaFoldDB" id="G0S4G9"/>
<feature type="compositionally biased region" description="Polar residues" evidence="4">
    <location>
        <begin position="104"/>
        <end position="118"/>
    </location>
</feature>
<evidence type="ECO:0000256" key="2">
    <source>
        <dbReference type="ARBA" id="ARBA00023155"/>
    </source>
</evidence>
<feature type="region of interest" description="Disordered" evidence="4">
    <location>
        <begin position="300"/>
        <end position="325"/>
    </location>
</feature>
<feature type="compositionally biased region" description="Low complexity" evidence="4">
    <location>
        <begin position="68"/>
        <end position="82"/>
    </location>
</feature>
<keyword evidence="3" id="KW-0539">Nucleus</keyword>
<dbReference type="InterPro" id="IPR008422">
    <property type="entry name" value="KN_HD"/>
</dbReference>
<dbReference type="GeneID" id="18256315"/>
<evidence type="ECO:0000259" key="5">
    <source>
        <dbReference type="Pfam" id="PF05920"/>
    </source>
</evidence>
<organism evidence="7">
    <name type="scientific">Chaetomium thermophilum (strain DSM 1495 / CBS 144.50 / IMI 039719)</name>
    <name type="common">Thermochaetoides thermophila</name>
    <dbReference type="NCBI Taxonomy" id="759272"/>
    <lineage>
        <taxon>Eukaryota</taxon>
        <taxon>Fungi</taxon>
        <taxon>Dikarya</taxon>
        <taxon>Ascomycota</taxon>
        <taxon>Pezizomycotina</taxon>
        <taxon>Sordariomycetes</taxon>
        <taxon>Sordariomycetidae</taxon>
        <taxon>Sordariales</taxon>
        <taxon>Chaetomiaceae</taxon>
        <taxon>Thermochaetoides</taxon>
    </lineage>
</organism>
<sequence length="325" mass="36777">MQSRPYATSLSALCEVAVKKLDSPPTQKISIAGLLCDEAQPAPAQKSYHPQTPSMSPPSRSESFLPLPQQQQQQQQQQQPQQHFRPWEIQSPTSTSETWETPSHSASATTSDQQQPISPRTDLVPRRISAPPPPPPRPGYEYILYRGQWVQSRSMAKLHNLSCEVRSPGSKSSSSSGSQTGEKKTRKALPAHVVAMFMTWLFDDDLYNLSYPFPTAEEKKMFMAGGVTESQVNGWFINARRRCIRDIIEELNKQGVPIKQHKHRHPPPGHDQRKKNLTFSNALRENSLYAQHRRAIEAVRATRRARSRSPKENALPSPKWEPIMC</sequence>
<keyword evidence="2" id="KW-0371">Homeobox</keyword>
<dbReference type="RefSeq" id="XP_006692743.1">
    <property type="nucleotide sequence ID" value="XM_006692680.1"/>
</dbReference>
<dbReference type="Proteomes" id="UP000008066">
    <property type="component" value="Unassembled WGS sequence"/>
</dbReference>
<evidence type="ECO:0000256" key="3">
    <source>
        <dbReference type="ARBA" id="ARBA00023242"/>
    </source>
</evidence>
<evidence type="ECO:0000313" key="7">
    <source>
        <dbReference type="Proteomes" id="UP000008066"/>
    </source>
</evidence>
<dbReference type="HOGENOM" id="CLU_855312_0_0_1"/>
<reference evidence="6 7" key="1">
    <citation type="journal article" date="2011" name="Cell">
        <title>Insight into structure and assembly of the nuclear pore complex by utilizing the genome of a eukaryotic thermophile.</title>
        <authorList>
            <person name="Amlacher S."/>
            <person name="Sarges P."/>
            <person name="Flemming D."/>
            <person name="van Noort V."/>
            <person name="Kunze R."/>
            <person name="Devos D.P."/>
            <person name="Arumugam M."/>
            <person name="Bork P."/>
            <person name="Hurt E."/>
        </authorList>
    </citation>
    <scope>NUCLEOTIDE SEQUENCE [LARGE SCALE GENOMIC DNA]</scope>
    <source>
        <strain evidence="7">DSM 1495 / CBS 144.50 / IMI 039719</strain>
    </source>
</reference>
<gene>
    <name evidence="6" type="ORF">CTHT_0022770</name>
</gene>
<dbReference type="InterPro" id="IPR001356">
    <property type="entry name" value="HD"/>
</dbReference>
<dbReference type="EMBL" id="GL988041">
    <property type="protein sequence ID" value="EGS20447.1"/>
    <property type="molecule type" value="Genomic_DNA"/>
</dbReference>
<feature type="region of interest" description="Disordered" evidence="4">
    <location>
        <begin position="41"/>
        <end position="140"/>
    </location>
</feature>
<dbReference type="SUPFAM" id="SSF46689">
    <property type="entry name" value="Homeodomain-like"/>
    <property type="match status" value="1"/>
</dbReference>
<dbReference type="Gene3D" id="1.10.10.60">
    <property type="entry name" value="Homeodomain-like"/>
    <property type="match status" value="1"/>
</dbReference>
<dbReference type="PANTHER" id="PTHR11850">
    <property type="entry name" value="HOMEOBOX PROTEIN TRANSCRIPTION FACTORS"/>
    <property type="match status" value="1"/>
</dbReference>
<keyword evidence="7" id="KW-1185">Reference proteome</keyword>
<protein>
    <recommendedName>
        <fullName evidence="5">KN homeodomain domain-containing protein</fullName>
    </recommendedName>
</protein>
<feature type="compositionally biased region" description="Polar residues" evidence="4">
    <location>
        <begin position="48"/>
        <end position="62"/>
    </location>
</feature>
<dbReference type="GO" id="GO:0006355">
    <property type="term" value="P:regulation of DNA-templated transcription"/>
    <property type="evidence" value="ECO:0007669"/>
    <property type="project" value="InterPro"/>
</dbReference>
<accession>G0S4G9</accession>
<name>G0S4G9_CHATD</name>
<dbReference type="eggNOG" id="KOG0773">
    <property type="taxonomic scope" value="Eukaryota"/>
</dbReference>
<dbReference type="InterPro" id="IPR009057">
    <property type="entry name" value="Homeodomain-like_sf"/>
</dbReference>
<keyword evidence="1" id="KW-0238">DNA-binding</keyword>
<feature type="domain" description="KN homeodomain" evidence="5">
    <location>
        <begin position="208"/>
        <end position="242"/>
    </location>
</feature>
<feature type="compositionally biased region" description="Low complexity" evidence="4">
    <location>
        <begin position="167"/>
        <end position="178"/>
    </location>
</feature>